<dbReference type="EMBL" id="GBXM01102360">
    <property type="protein sequence ID" value="JAH06217.1"/>
    <property type="molecule type" value="Transcribed_RNA"/>
</dbReference>
<organism evidence="1">
    <name type="scientific">Anguilla anguilla</name>
    <name type="common">European freshwater eel</name>
    <name type="synonym">Muraena anguilla</name>
    <dbReference type="NCBI Taxonomy" id="7936"/>
    <lineage>
        <taxon>Eukaryota</taxon>
        <taxon>Metazoa</taxon>
        <taxon>Chordata</taxon>
        <taxon>Craniata</taxon>
        <taxon>Vertebrata</taxon>
        <taxon>Euteleostomi</taxon>
        <taxon>Actinopterygii</taxon>
        <taxon>Neopterygii</taxon>
        <taxon>Teleostei</taxon>
        <taxon>Anguilliformes</taxon>
        <taxon>Anguillidae</taxon>
        <taxon>Anguilla</taxon>
    </lineage>
</organism>
<proteinExistence type="predicted"/>
<reference evidence="1" key="2">
    <citation type="journal article" date="2015" name="Fish Shellfish Immunol.">
        <title>Early steps in the European eel (Anguilla anguilla)-Vibrio vulnificus interaction in the gills: Role of the RtxA13 toxin.</title>
        <authorList>
            <person name="Callol A."/>
            <person name="Pajuelo D."/>
            <person name="Ebbesson L."/>
            <person name="Teles M."/>
            <person name="MacKenzie S."/>
            <person name="Amaro C."/>
        </authorList>
    </citation>
    <scope>NUCLEOTIDE SEQUENCE</scope>
</reference>
<name>A0A0E9PPJ1_ANGAN</name>
<evidence type="ECO:0000313" key="1">
    <source>
        <dbReference type="EMBL" id="JAH06217.1"/>
    </source>
</evidence>
<protein>
    <submittedName>
        <fullName evidence="1">Uncharacterized protein</fullName>
    </submittedName>
</protein>
<reference evidence="1" key="1">
    <citation type="submission" date="2014-11" db="EMBL/GenBank/DDBJ databases">
        <authorList>
            <person name="Amaro Gonzalez C."/>
        </authorList>
    </citation>
    <scope>NUCLEOTIDE SEQUENCE</scope>
</reference>
<accession>A0A0E9PPJ1</accession>
<sequence length="30" mass="3388">MKITSQTSTFMNLLAETPTDIKCYCNQSMS</sequence>
<dbReference type="AlphaFoldDB" id="A0A0E9PPJ1"/>